<evidence type="ECO:0000313" key="12">
    <source>
        <dbReference type="EMBL" id="SDU96489.1"/>
    </source>
</evidence>
<dbReference type="NCBIfam" id="TIGR02091">
    <property type="entry name" value="glgC"/>
    <property type="match status" value="1"/>
</dbReference>
<dbReference type="Proteomes" id="UP000198825">
    <property type="component" value="Chromosome I"/>
</dbReference>
<dbReference type="CDD" id="cd02508">
    <property type="entry name" value="ADP_Glucose_PP"/>
    <property type="match status" value="1"/>
</dbReference>
<keyword evidence="6 9" id="KW-0067">ATP-binding</keyword>
<dbReference type="PANTHER" id="PTHR43523">
    <property type="entry name" value="GLUCOSE-1-PHOSPHATE ADENYLYLTRANSFERASE-RELATED"/>
    <property type="match status" value="1"/>
</dbReference>
<feature type="binding site" evidence="9">
    <location>
        <position position="197"/>
    </location>
    <ligand>
        <name>alpha-D-glucose 1-phosphate</name>
        <dbReference type="ChEBI" id="CHEBI:58601"/>
    </ligand>
</feature>
<comment type="catalytic activity">
    <reaction evidence="9">
        <text>alpha-D-glucose 1-phosphate + ATP + H(+) = ADP-alpha-D-glucose + diphosphate</text>
        <dbReference type="Rhea" id="RHEA:12120"/>
        <dbReference type="ChEBI" id="CHEBI:15378"/>
        <dbReference type="ChEBI" id="CHEBI:30616"/>
        <dbReference type="ChEBI" id="CHEBI:33019"/>
        <dbReference type="ChEBI" id="CHEBI:57498"/>
        <dbReference type="ChEBI" id="CHEBI:58601"/>
        <dbReference type="EC" id="2.7.7.27"/>
    </reaction>
</comment>
<dbReference type="EMBL" id="LT629799">
    <property type="protein sequence ID" value="SDU96489.1"/>
    <property type="molecule type" value="Genomic_DNA"/>
</dbReference>
<dbReference type="PROSITE" id="PS00809">
    <property type="entry name" value="ADP_GLC_PYROPHOSPH_2"/>
    <property type="match status" value="1"/>
</dbReference>
<gene>
    <name evidence="9" type="primary">glgC</name>
    <name evidence="12" type="ORF">SAMN04488544_2683</name>
</gene>
<dbReference type="GO" id="GO:0008878">
    <property type="term" value="F:glucose-1-phosphate adenylyltransferase activity"/>
    <property type="evidence" value="ECO:0007669"/>
    <property type="project" value="UniProtKB-UniRule"/>
</dbReference>
<dbReference type="SUPFAM" id="SSF51161">
    <property type="entry name" value="Trimeric LpxA-like enzymes"/>
    <property type="match status" value="1"/>
</dbReference>
<evidence type="ECO:0000256" key="9">
    <source>
        <dbReference type="HAMAP-Rule" id="MF_00624"/>
    </source>
</evidence>
<dbReference type="PROSITE" id="PS00808">
    <property type="entry name" value="ADP_GLC_PYROPHOSPH_1"/>
    <property type="match status" value="1"/>
</dbReference>
<dbReference type="InterPro" id="IPR005835">
    <property type="entry name" value="NTP_transferase_dom"/>
</dbReference>
<accession>A0A1H2MTD2</accession>
<dbReference type="AlphaFoldDB" id="A0A1H2MTD2"/>
<name>A0A1H2MTD2_9ACTN</name>
<dbReference type="SUPFAM" id="SSF53448">
    <property type="entry name" value="Nucleotide-diphospho-sugar transferases"/>
    <property type="match status" value="1"/>
</dbReference>
<dbReference type="GO" id="GO:0005524">
    <property type="term" value="F:ATP binding"/>
    <property type="evidence" value="ECO:0007669"/>
    <property type="project" value="UniProtKB-KW"/>
</dbReference>
<feature type="binding site" evidence="9">
    <location>
        <position position="99"/>
    </location>
    <ligand>
        <name>alpha-D-glucose 1-phosphate</name>
        <dbReference type="ChEBI" id="CHEBI:58601"/>
    </ligand>
</feature>
<dbReference type="CDD" id="cd04651">
    <property type="entry name" value="LbH_G1P_AT_C"/>
    <property type="match status" value="1"/>
</dbReference>
<dbReference type="STRING" id="546874.SAMN04488544_2683"/>
<keyword evidence="2 9" id="KW-0321">Glycogen metabolism</keyword>
<dbReference type="GO" id="GO:0005978">
    <property type="term" value="P:glycogen biosynthetic process"/>
    <property type="evidence" value="ECO:0007669"/>
    <property type="project" value="UniProtKB-UniRule"/>
</dbReference>
<sequence length="406" mass="43800">MAAPPKVLSIVLAGGEGKRLMPLTMDRAKPAVPFGGTYRLIDFVLSNLANAGMRQIAVLTQYKSHSLDRHISLTWRMSTMLGNYVTPVPAQQRLGPRWYQGSADAIYQSMNLIRDEKPDYVVVFGADNIYRMDVEQMLEAHIDGGLGLTVAGIRVPRSQASAFGVIDADASNKITEFLEKPADPPGTADDPDASFASMGNYIFTARDLIDALESDADLADSRHDMGGDIVPDFVSRGEAQVYDFTGNNVPGSTDRDKAYWRDVGSIDAYHEAHMDLVSIDPIFNLYNAEWPIWTYPVQQPAAKFTLRGLALDSLVSPGCIISGGSIESSVLSPNVRVDEGSKVDHSVLLTGVRVGHKAVVRDAILDKNVIVPDGTTVGVNKADDLARGYTVSDGGITVVGKGITVT</sequence>
<dbReference type="NCBIfam" id="NF001947">
    <property type="entry name" value="PRK00725.1"/>
    <property type="match status" value="1"/>
</dbReference>
<dbReference type="Pfam" id="PF24894">
    <property type="entry name" value="Hexapep_GlmU"/>
    <property type="match status" value="1"/>
</dbReference>
<evidence type="ECO:0000256" key="2">
    <source>
        <dbReference type="ARBA" id="ARBA00022600"/>
    </source>
</evidence>
<dbReference type="Pfam" id="PF00483">
    <property type="entry name" value="NTP_transferase"/>
    <property type="match status" value="1"/>
</dbReference>
<evidence type="ECO:0000256" key="1">
    <source>
        <dbReference type="ARBA" id="ARBA00010443"/>
    </source>
</evidence>
<evidence type="ECO:0000259" key="11">
    <source>
        <dbReference type="Pfam" id="PF24894"/>
    </source>
</evidence>
<evidence type="ECO:0000259" key="10">
    <source>
        <dbReference type="Pfam" id="PF00483"/>
    </source>
</evidence>
<feature type="site" description="Could play a key role in the communication between the regulatory and the substrate sites" evidence="9">
    <location>
        <position position="98"/>
    </location>
</feature>
<comment type="similarity">
    <text evidence="1 9">Belongs to the bacterial/plant glucose-1-phosphate adenylyltransferase family.</text>
</comment>
<protein>
    <recommendedName>
        <fullName evidence="9">Glucose-1-phosphate adenylyltransferase</fullName>
        <ecNumber evidence="9">2.7.7.27</ecNumber>
    </recommendedName>
    <alternativeName>
        <fullName evidence="9">ADP-glucose pyrophosphorylase</fullName>
        <shortName evidence="9">ADPGlc PPase</shortName>
    </alternativeName>
    <alternativeName>
        <fullName evidence="9">ADP-glucose synthase</fullName>
    </alternativeName>
</protein>
<dbReference type="UniPathway" id="UPA00164"/>
<dbReference type="InterPro" id="IPR005836">
    <property type="entry name" value="ADP_Glu_pyroP_CS"/>
</dbReference>
<dbReference type="OrthoDB" id="9801810at2"/>
<dbReference type="EC" id="2.7.7.27" evidence="9"/>
<keyword evidence="4 9" id="KW-0548">Nucleotidyltransferase</keyword>
<comment type="pathway">
    <text evidence="9">Glycan biosynthesis; glycogen biosynthesis.</text>
</comment>
<dbReference type="Gene3D" id="2.160.10.10">
    <property type="entry name" value="Hexapeptide repeat proteins"/>
    <property type="match status" value="1"/>
</dbReference>
<organism evidence="12 13">
    <name type="scientific">Microlunatus sagamiharensis</name>
    <dbReference type="NCBI Taxonomy" id="546874"/>
    <lineage>
        <taxon>Bacteria</taxon>
        <taxon>Bacillati</taxon>
        <taxon>Actinomycetota</taxon>
        <taxon>Actinomycetes</taxon>
        <taxon>Propionibacteriales</taxon>
        <taxon>Propionibacteriaceae</taxon>
        <taxon>Microlunatus</taxon>
    </lineage>
</organism>
<feature type="domain" description="Nucleotidyl transferase" evidence="10">
    <location>
        <begin position="9"/>
        <end position="276"/>
    </location>
</feature>
<evidence type="ECO:0000256" key="5">
    <source>
        <dbReference type="ARBA" id="ARBA00022741"/>
    </source>
</evidence>
<evidence type="ECO:0000256" key="4">
    <source>
        <dbReference type="ARBA" id="ARBA00022695"/>
    </source>
</evidence>
<dbReference type="InterPro" id="IPR056818">
    <property type="entry name" value="GlmU/GlgC-like_hexapep"/>
</dbReference>
<dbReference type="InterPro" id="IPR011004">
    <property type="entry name" value="Trimer_LpxA-like_sf"/>
</dbReference>
<evidence type="ECO:0000256" key="6">
    <source>
        <dbReference type="ARBA" id="ARBA00022840"/>
    </source>
</evidence>
<keyword evidence="8 9" id="KW-0119">Carbohydrate metabolism</keyword>
<feature type="binding site" evidence="9">
    <location>
        <begin position="179"/>
        <end position="180"/>
    </location>
    <ligand>
        <name>alpha-D-glucose 1-phosphate</name>
        <dbReference type="ChEBI" id="CHEBI:58601"/>
    </ligand>
</feature>
<comment type="subunit">
    <text evidence="9">Homotetramer.</text>
</comment>
<dbReference type="NCBIfam" id="NF002023">
    <property type="entry name" value="PRK00844.1"/>
    <property type="match status" value="1"/>
</dbReference>
<feature type="site" description="Could play a key role in the communication between the regulatory and the substrate sites" evidence="9">
    <location>
        <position position="61"/>
    </location>
</feature>
<dbReference type="InterPro" id="IPR011831">
    <property type="entry name" value="ADP-Glc_PPase"/>
</dbReference>
<evidence type="ECO:0000256" key="8">
    <source>
        <dbReference type="ARBA" id="ARBA00023277"/>
    </source>
</evidence>
<keyword evidence="7 9" id="KW-0320">Glycogen biosynthesis</keyword>
<dbReference type="HAMAP" id="MF_00624">
    <property type="entry name" value="GlgC"/>
    <property type="match status" value="1"/>
</dbReference>
<comment type="function">
    <text evidence="9">Involved in the biosynthesis of ADP-glucose, a building block required for the elongation reactions to produce glycogen. Catalyzes the reaction between ATP and alpha-D-glucose 1-phosphate (G1P) to produce pyrophosphate and ADP-Glc.</text>
</comment>
<dbReference type="InterPro" id="IPR023049">
    <property type="entry name" value="GlgC_bac"/>
</dbReference>
<dbReference type="PANTHER" id="PTHR43523:SF2">
    <property type="entry name" value="GLUCOSE-1-PHOSPHATE ADENYLYLTRANSFERASE"/>
    <property type="match status" value="1"/>
</dbReference>
<evidence type="ECO:0000256" key="7">
    <source>
        <dbReference type="ARBA" id="ARBA00023056"/>
    </source>
</evidence>
<dbReference type="InterPro" id="IPR029044">
    <property type="entry name" value="Nucleotide-diphossugar_trans"/>
</dbReference>
<dbReference type="PROSITE" id="PS00810">
    <property type="entry name" value="ADP_GLC_PYROPHOSPH_3"/>
    <property type="match status" value="1"/>
</dbReference>
<keyword evidence="13" id="KW-1185">Reference proteome</keyword>
<feature type="binding site" evidence="9">
    <location>
        <position position="164"/>
    </location>
    <ligand>
        <name>alpha-D-glucose 1-phosphate</name>
        <dbReference type="ChEBI" id="CHEBI:58601"/>
    </ligand>
</feature>
<evidence type="ECO:0000313" key="13">
    <source>
        <dbReference type="Proteomes" id="UP000198825"/>
    </source>
</evidence>
<dbReference type="Gene3D" id="3.90.550.10">
    <property type="entry name" value="Spore Coat Polysaccharide Biosynthesis Protein SpsA, Chain A"/>
    <property type="match status" value="1"/>
</dbReference>
<keyword evidence="5 9" id="KW-0547">Nucleotide-binding</keyword>
<reference evidence="13" key="1">
    <citation type="submission" date="2016-10" db="EMBL/GenBank/DDBJ databases">
        <authorList>
            <person name="Varghese N."/>
            <person name="Submissions S."/>
        </authorList>
    </citation>
    <scope>NUCLEOTIDE SEQUENCE [LARGE SCALE GENOMIC DNA]</scope>
    <source>
        <strain evidence="13">DSM 21743</strain>
    </source>
</reference>
<feature type="domain" description="Glucose-1-phosphate adenylyltransferase/Bifunctional protein GlmU-like C-terminal hexapeptide" evidence="11">
    <location>
        <begin position="304"/>
        <end position="399"/>
    </location>
</feature>
<keyword evidence="3 9" id="KW-0808">Transferase</keyword>
<proteinExistence type="inferred from homology"/>
<dbReference type="RefSeq" id="WP_091075088.1">
    <property type="nucleotide sequence ID" value="NZ_LT629799.1"/>
</dbReference>
<evidence type="ECO:0000256" key="3">
    <source>
        <dbReference type="ARBA" id="ARBA00022679"/>
    </source>
</evidence>